<comment type="caution">
    <text evidence="1">The sequence shown here is derived from an EMBL/GenBank/DDBJ whole genome shotgun (WGS) entry which is preliminary data.</text>
</comment>
<dbReference type="EMBL" id="BAIQ01000024">
    <property type="protein sequence ID" value="GAE15912.1"/>
    <property type="molecule type" value="Genomic_DNA"/>
</dbReference>
<name>W4P847_9BACE</name>
<dbReference type="AlphaFoldDB" id="W4P847"/>
<protein>
    <submittedName>
        <fullName evidence="1">Uncharacterized protein</fullName>
    </submittedName>
</protein>
<accession>W4P847</accession>
<organism evidence="1 2">
    <name type="scientific">Bacteroides pyogenes JCM 6292</name>
    <dbReference type="NCBI Taxonomy" id="1235809"/>
    <lineage>
        <taxon>Bacteria</taxon>
        <taxon>Pseudomonadati</taxon>
        <taxon>Bacteroidota</taxon>
        <taxon>Bacteroidia</taxon>
        <taxon>Bacteroidales</taxon>
        <taxon>Bacteroidaceae</taxon>
        <taxon>Bacteroides</taxon>
    </lineage>
</organism>
<evidence type="ECO:0000313" key="1">
    <source>
        <dbReference type="EMBL" id="GAE15912.1"/>
    </source>
</evidence>
<reference evidence="1 2" key="1">
    <citation type="journal article" date="2014" name="Genome Announc.">
        <title>Draft Genome Sequences of Three Strains of Bacteroides pyogenes Isolated from a Cat and Swine.</title>
        <authorList>
            <person name="Sakamoto M."/>
            <person name="Oshima K."/>
            <person name="Suda W."/>
            <person name="Kitamura K."/>
            <person name="Iida T."/>
            <person name="Hattori M."/>
            <person name="Ohkuma M."/>
        </authorList>
    </citation>
    <scope>NUCLEOTIDE SEQUENCE [LARGE SCALE GENOMIC DNA]</scope>
    <source>
        <strain evidence="1 2">JCM 6292</strain>
    </source>
</reference>
<dbReference type="Proteomes" id="UP000018861">
    <property type="component" value="Unassembled WGS sequence"/>
</dbReference>
<evidence type="ECO:0000313" key="2">
    <source>
        <dbReference type="Proteomes" id="UP000018861"/>
    </source>
</evidence>
<gene>
    <name evidence="1" type="ORF">JCM6292_2264</name>
</gene>
<proteinExistence type="predicted"/>
<sequence>MSENRTPVGISVLSSWVKRSVQQVRFTQFLYYNRAPLCQNADGCKYRKVKK</sequence>